<dbReference type="GO" id="GO:0022857">
    <property type="term" value="F:transmembrane transporter activity"/>
    <property type="evidence" value="ECO:0007669"/>
    <property type="project" value="InterPro"/>
</dbReference>
<feature type="transmembrane region" description="Helical" evidence="8">
    <location>
        <begin position="41"/>
        <end position="65"/>
    </location>
</feature>
<evidence type="ECO:0000256" key="3">
    <source>
        <dbReference type="ARBA" id="ARBA00022475"/>
    </source>
</evidence>
<feature type="transmembrane region" description="Helical" evidence="8">
    <location>
        <begin position="314"/>
        <end position="332"/>
    </location>
</feature>
<keyword evidence="4 8" id="KW-0812">Transmembrane</keyword>
<dbReference type="InterPro" id="IPR020846">
    <property type="entry name" value="MFS_dom"/>
</dbReference>
<feature type="region of interest" description="Disordered" evidence="7">
    <location>
        <begin position="1"/>
        <end position="20"/>
    </location>
</feature>
<evidence type="ECO:0000256" key="4">
    <source>
        <dbReference type="ARBA" id="ARBA00022692"/>
    </source>
</evidence>
<dbReference type="InterPro" id="IPR036259">
    <property type="entry name" value="MFS_trans_sf"/>
</dbReference>
<dbReference type="EMBL" id="CP001097">
    <property type="protein sequence ID" value="ACD89168.1"/>
    <property type="molecule type" value="Genomic_DNA"/>
</dbReference>
<evidence type="ECO:0000256" key="6">
    <source>
        <dbReference type="ARBA" id="ARBA00023136"/>
    </source>
</evidence>
<dbReference type="AlphaFoldDB" id="B3EDT8"/>
<evidence type="ECO:0000256" key="8">
    <source>
        <dbReference type="SAM" id="Phobius"/>
    </source>
</evidence>
<feature type="domain" description="Major facilitator superfamily (MFS) profile" evidence="9">
    <location>
        <begin position="38"/>
        <end position="426"/>
    </location>
</feature>
<evidence type="ECO:0000256" key="1">
    <source>
        <dbReference type="ARBA" id="ARBA00004651"/>
    </source>
</evidence>
<dbReference type="CDD" id="cd06173">
    <property type="entry name" value="MFS_MefA_like"/>
    <property type="match status" value="1"/>
</dbReference>
<proteinExistence type="predicted"/>
<feature type="transmembrane region" description="Helical" evidence="8">
    <location>
        <begin position="130"/>
        <end position="155"/>
    </location>
</feature>
<feature type="compositionally biased region" description="Polar residues" evidence="7">
    <location>
        <begin position="8"/>
        <end position="20"/>
    </location>
</feature>
<sequence length="440" mass="47194">MNKADESINGNDNSPADQSPTTFKEKVLSAFPAFRSRNFRLYFIGQIVSMIGTWLQMVAQGWLVLEMTGSAFWVGVTAAASSLPTLFLSLIGGVIVDRYNRKTILLWTQSASMALALVLGIVTLTGTVTLAVILVLAFLLGCVAAVATPAIQAFLSEMVERAELHSAVALNAAIFNASRVIGPAIAGLMIAWIGTGGAFIANGLSYLAVIAALLAITIETPRTKPASHQPPLQSIRDGIVYTWEHPVIRTIVLFVSVVSIFGWSFMSMLPVVAKQTFGLGSDGMGYLFSAFGLGSLSGTVLVSMSSGKIRSSSMVIGGIFTFSLALGAFTFASDERIAMAFLFIAGIGMLSAFATMTATVQRLVDDSYRGRVMSIYLMVLMGFMPLGNLQVGFLSEQFGTAIAIRIGSIVVFLATLLLFSYRKEIQAAWREYREDKEEGT</sequence>
<keyword evidence="6 8" id="KW-0472">Membrane</keyword>
<feature type="transmembrane region" description="Helical" evidence="8">
    <location>
        <begin position="338"/>
        <end position="360"/>
    </location>
</feature>
<protein>
    <submittedName>
        <fullName evidence="10">Major facilitator superfamily MFS_1</fullName>
    </submittedName>
</protein>
<organism evidence="10 11">
    <name type="scientific">Chlorobium limicola (strain DSM 245 / NBRC 103803 / 6330)</name>
    <dbReference type="NCBI Taxonomy" id="290315"/>
    <lineage>
        <taxon>Bacteria</taxon>
        <taxon>Pseudomonadati</taxon>
        <taxon>Chlorobiota</taxon>
        <taxon>Chlorobiia</taxon>
        <taxon>Chlorobiales</taxon>
        <taxon>Chlorobiaceae</taxon>
        <taxon>Chlorobium/Pelodictyon group</taxon>
        <taxon>Chlorobium</taxon>
    </lineage>
</organism>
<accession>B3EDT8</accession>
<dbReference type="eggNOG" id="COG2814">
    <property type="taxonomic scope" value="Bacteria"/>
</dbReference>
<keyword evidence="5 8" id="KW-1133">Transmembrane helix</keyword>
<gene>
    <name evidence="10" type="ordered locus">Clim_0062</name>
</gene>
<dbReference type="PROSITE" id="PS50850">
    <property type="entry name" value="MFS"/>
    <property type="match status" value="1"/>
</dbReference>
<evidence type="ECO:0000313" key="11">
    <source>
        <dbReference type="Proteomes" id="UP000008841"/>
    </source>
</evidence>
<dbReference type="InterPro" id="IPR010290">
    <property type="entry name" value="TM_effector"/>
</dbReference>
<keyword evidence="2" id="KW-0813">Transport</keyword>
<dbReference type="KEGG" id="cli:Clim_0062"/>
<dbReference type="RefSeq" id="WP_012465049.1">
    <property type="nucleotide sequence ID" value="NC_010803.1"/>
</dbReference>
<dbReference type="HOGENOM" id="CLU_034180_11_2_10"/>
<feature type="transmembrane region" description="Helical" evidence="8">
    <location>
        <begin position="104"/>
        <end position="124"/>
    </location>
</feature>
<feature type="transmembrane region" description="Helical" evidence="8">
    <location>
        <begin position="167"/>
        <end position="193"/>
    </location>
</feature>
<evidence type="ECO:0000259" key="9">
    <source>
        <dbReference type="PROSITE" id="PS50850"/>
    </source>
</evidence>
<feature type="transmembrane region" description="Helical" evidence="8">
    <location>
        <begin position="372"/>
        <end position="390"/>
    </location>
</feature>
<feature type="transmembrane region" description="Helical" evidence="8">
    <location>
        <begin position="71"/>
        <end position="92"/>
    </location>
</feature>
<dbReference type="PANTHER" id="PTHR23513:SF11">
    <property type="entry name" value="STAPHYLOFERRIN A TRANSPORTER"/>
    <property type="match status" value="1"/>
</dbReference>
<dbReference type="PANTHER" id="PTHR23513">
    <property type="entry name" value="INTEGRAL MEMBRANE EFFLUX PROTEIN-RELATED"/>
    <property type="match status" value="1"/>
</dbReference>
<evidence type="ECO:0000256" key="2">
    <source>
        <dbReference type="ARBA" id="ARBA00022448"/>
    </source>
</evidence>
<dbReference type="Gene3D" id="1.20.1250.20">
    <property type="entry name" value="MFS general substrate transporter like domains"/>
    <property type="match status" value="1"/>
</dbReference>
<dbReference type="GO" id="GO:0005886">
    <property type="term" value="C:plasma membrane"/>
    <property type="evidence" value="ECO:0007669"/>
    <property type="project" value="UniProtKB-SubCell"/>
</dbReference>
<feature type="transmembrane region" description="Helical" evidence="8">
    <location>
        <begin position="402"/>
        <end position="421"/>
    </location>
</feature>
<reference evidence="10 11" key="1">
    <citation type="submission" date="2008-05" db="EMBL/GenBank/DDBJ databases">
        <title>Complete sequence of Chlorobium limicola DSM 245.</title>
        <authorList>
            <consortium name="US DOE Joint Genome Institute"/>
            <person name="Lucas S."/>
            <person name="Copeland A."/>
            <person name="Lapidus A."/>
            <person name="Glavina del Rio T."/>
            <person name="Dalin E."/>
            <person name="Tice H."/>
            <person name="Bruce D."/>
            <person name="Goodwin L."/>
            <person name="Pitluck S."/>
            <person name="Schmutz J."/>
            <person name="Larimer F."/>
            <person name="Land M."/>
            <person name="Hauser L."/>
            <person name="Kyrpides N."/>
            <person name="Ovchinnikova G."/>
            <person name="Zhao F."/>
            <person name="Li T."/>
            <person name="Liu Z."/>
            <person name="Overmann J."/>
            <person name="Bryant D.A."/>
            <person name="Richardson P."/>
        </authorList>
    </citation>
    <scope>NUCLEOTIDE SEQUENCE [LARGE SCALE GENOMIC DNA]</scope>
    <source>
        <strain evidence="11">DSM 245 / NBRC 103803 / 6330</strain>
    </source>
</reference>
<comment type="subcellular location">
    <subcellularLocation>
        <location evidence="1">Cell membrane</location>
        <topology evidence="1">Multi-pass membrane protein</topology>
    </subcellularLocation>
</comment>
<evidence type="ECO:0000256" key="5">
    <source>
        <dbReference type="ARBA" id="ARBA00022989"/>
    </source>
</evidence>
<evidence type="ECO:0000313" key="10">
    <source>
        <dbReference type="EMBL" id="ACD89168.1"/>
    </source>
</evidence>
<dbReference type="STRING" id="290315.Clim_0062"/>
<feature type="transmembrane region" description="Helical" evidence="8">
    <location>
        <begin position="199"/>
        <end position="218"/>
    </location>
</feature>
<evidence type="ECO:0000256" key="7">
    <source>
        <dbReference type="SAM" id="MobiDB-lite"/>
    </source>
</evidence>
<keyword evidence="3" id="KW-1003">Cell membrane</keyword>
<feature type="transmembrane region" description="Helical" evidence="8">
    <location>
        <begin position="284"/>
        <end position="302"/>
    </location>
</feature>
<dbReference type="SUPFAM" id="SSF103473">
    <property type="entry name" value="MFS general substrate transporter"/>
    <property type="match status" value="1"/>
</dbReference>
<dbReference type="OrthoDB" id="9775268at2"/>
<name>B3EDT8_CHLL2</name>
<dbReference type="Pfam" id="PF05977">
    <property type="entry name" value="MFS_3"/>
    <property type="match status" value="1"/>
</dbReference>
<feature type="transmembrane region" description="Helical" evidence="8">
    <location>
        <begin position="251"/>
        <end position="272"/>
    </location>
</feature>
<dbReference type="Proteomes" id="UP000008841">
    <property type="component" value="Chromosome"/>
</dbReference>